<proteinExistence type="predicted"/>
<dbReference type="InterPro" id="IPR005754">
    <property type="entry name" value="Sortase"/>
</dbReference>
<evidence type="ECO:0000256" key="4">
    <source>
        <dbReference type="PIRSR" id="PIRSR605754-1"/>
    </source>
</evidence>
<dbReference type="Pfam" id="PF04203">
    <property type="entry name" value="Sortase"/>
    <property type="match status" value="1"/>
</dbReference>
<dbReference type="InterPro" id="IPR023365">
    <property type="entry name" value="Sortase_dom-sf"/>
</dbReference>
<keyword evidence="5" id="KW-0812">Transmembrane</keyword>
<evidence type="ECO:0000256" key="3">
    <source>
        <dbReference type="ARBA" id="ARBA00022807"/>
    </source>
</evidence>
<evidence type="ECO:0000313" key="7">
    <source>
        <dbReference type="Proteomes" id="UP000196074"/>
    </source>
</evidence>
<keyword evidence="5" id="KW-0472">Membrane</keyword>
<dbReference type="GO" id="GO:0006508">
    <property type="term" value="P:proteolysis"/>
    <property type="evidence" value="ECO:0007669"/>
    <property type="project" value="UniProtKB-KW"/>
</dbReference>
<feature type="transmembrane region" description="Helical" evidence="5">
    <location>
        <begin position="12"/>
        <end position="30"/>
    </location>
</feature>
<dbReference type="CDD" id="cd06165">
    <property type="entry name" value="Sortase_A"/>
    <property type="match status" value="1"/>
</dbReference>
<dbReference type="Proteomes" id="UP000196074">
    <property type="component" value="Unassembled WGS sequence"/>
</dbReference>
<dbReference type="NCBIfam" id="TIGR01076">
    <property type="entry name" value="sortase_fam"/>
    <property type="match status" value="1"/>
</dbReference>
<feature type="active site" description="Proton donor/acceptor" evidence="4">
    <location>
        <position position="138"/>
    </location>
</feature>
<dbReference type="RefSeq" id="WP_087213881.1">
    <property type="nucleotide sequence ID" value="NZ_NFLC01000003.1"/>
</dbReference>
<accession>A0A1Y4R2J1</accession>
<evidence type="ECO:0000256" key="2">
    <source>
        <dbReference type="ARBA" id="ARBA00022801"/>
    </source>
</evidence>
<comment type="caution">
    <text evidence="6">The sequence shown here is derived from an EMBL/GenBank/DDBJ whole genome shotgun (WGS) entry which is preliminary data.</text>
</comment>
<dbReference type="SUPFAM" id="SSF63817">
    <property type="entry name" value="Sortase"/>
    <property type="match status" value="1"/>
</dbReference>
<evidence type="ECO:0000313" key="6">
    <source>
        <dbReference type="EMBL" id="OUQ11321.1"/>
    </source>
</evidence>
<dbReference type="EMBL" id="NFLC01000003">
    <property type="protein sequence ID" value="OUQ11321.1"/>
    <property type="molecule type" value="Genomic_DNA"/>
</dbReference>
<keyword evidence="5" id="KW-1133">Transmembrane helix</keyword>
<evidence type="ECO:0000256" key="5">
    <source>
        <dbReference type="SAM" id="Phobius"/>
    </source>
</evidence>
<sequence length="238" mass="26626">MEEKKQRKLVSVILNILTVVLLVVGLVLVFNKPIQKYLLHQKTNSYQVTKLDKKQVKANEKAQATFDFDQVEPISLEAIMKNQVSAKDLPVIGGIAIPSVKVNLPIFKGLANEVLLYGAGTTSEQQKMGEGNYGLASHRMFDDSLLFTPLDHVKVGDKIYLTDLSKIYVYQAINNQRVSPDRVDLLDVVPGKRLVTLVTCGEMSGETRRVIQGELKEIVDFDHGTKAMKEAFEMNSNY</sequence>
<reference evidence="7" key="1">
    <citation type="submission" date="2017-04" db="EMBL/GenBank/DDBJ databases">
        <title>Function of individual gut microbiota members based on whole genome sequencing of pure cultures obtained from chicken caecum.</title>
        <authorList>
            <person name="Medvecky M."/>
            <person name="Cejkova D."/>
            <person name="Polansky O."/>
            <person name="Karasova D."/>
            <person name="Kubasova T."/>
            <person name="Cizek A."/>
            <person name="Rychlik I."/>
        </authorList>
    </citation>
    <scope>NUCLEOTIDE SEQUENCE [LARGE SCALE GENOMIC DNA]</scope>
    <source>
        <strain evidence="7">An144</strain>
    </source>
</reference>
<dbReference type="Gene3D" id="2.40.260.10">
    <property type="entry name" value="Sortase"/>
    <property type="match status" value="1"/>
</dbReference>
<feature type="active site" description="Acyl-thioester intermediate" evidence="4">
    <location>
        <position position="200"/>
    </location>
</feature>
<name>A0A1Y4R2J1_9ENTE</name>
<evidence type="ECO:0000256" key="1">
    <source>
        <dbReference type="ARBA" id="ARBA00022670"/>
    </source>
</evidence>
<keyword evidence="1" id="KW-0645">Protease</keyword>
<keyword evidence="2" id="KW-0378">Hydrolase</keyword>
<dbReference type="GO" id="GO:0008234">
    <property type="term" value="F:cysteine-type peptidase activity"/>
    <property type="evidence" value="ECO:0007669"/>
    <property type="project" value="UniProtKB-KW"/>
</dbReference>
<dbReference type="InterPro" id="IPR042007">
    <property type="entry name" value="Sortase_A"/>
</dbReference>
<gene>
    <name evidence="6" type="ORF">B5E88_02370</name>
</gene>
<dbReference type="AlphaFoldDB" id="A0A1Y4R2J1"/>
<protein>
    <submittedName>
        <fullName evidence="6">Class A sortase</fullName>
    </submittedName>
</protein>
<organism evidence="6 7">
    <name type="scientific">Enterococcus cecorum</name>
    <dbReference type="NCBI Taxonomy" id="44008"/>
    <lineage>
        <taxon>Bacteria</taxon>
        <taxon>Bacillati</taxon>
        <taxon>Bacillota</taxon>
        <taxon>Bacilli</taxon>
        <taxon>Lactobacillales</taxon>
        <taxon>Enterococcaceae</taxon>
        <taxon>Enterococcus</taxon>
    </lineage>
</organism>
<keyword evidence="3" id="KW-0788">Thiol protease</keyword>